<dbReference type="RefSeq" id="WP_307067279.1">
    <property type="nucleotide sequence ID" value="NZ_JAUSUP010000002.1"/>
</dbReference>
<evidence type="ECO:0000313" key="6">
    <source>
        <dbReference type="Proteomes" id="UP001236723"/>
    </source>
</evidence>
<protein>
    <recommendedName>
        <fullName evidence="7">GPP34 family phosphoprotein</fullName>
    </recommendedName>
</protein>
<dbReference type="Pfam" id="PF05719">
    <property type="entry name" value="GPP34"/>
    <property type="match status" value="1"/>
</dbReference>
<evidence type="ECO:0000256" key="1">
    <source>
        <dbReference type="ARBA" id="ARBA00004255"/>
    </source>
</evidence>
<evidence type="ECO:0000256" key="4">
    <source>
        <dbReference type="ARBA" id="ARBA00023136"/>
    </source>
</evidence>
<name>A0ABU0DT19_9BACI</name>
<organism evidence="5 6">
    <name type="scientific">Alkalibacillus filiformis</name>
    <dbReference type="NCBI Taxonomy" id="200990"/>
    <lineage>
        <taxon>Bacteria</taxon>
        <taxon>Bacillati</taxon>
        <taxon>Bacillota</taxon>
        <taxon>Bacilli</taxon>
        <taxon>Bacillales</taxon>
        <taxon>Bacillaceae</taxon>
        <taxon>Alkalibacillus</taxon>
    </lineage>
</organism>
<dbReference type="PANTHER" id="PTHR12704">
    <property type="entry name" value="TRANS-GOLGI PROTEIN GMX33"/>
    <property type="match status" value="1"/>
</dbReference>
<dbReference type="Gene3D" id="1.10.3630.10">
    <property type="entry name" value="yeast vps74-n-term truncation variant domain like"/>
    <property type="match status" value="1"/>
</dbReference>
<dbReference type="InterPro" id="IPR038261">
    <property type="entry name" value="GPP34-like_sf"/>
</dbReference>
<proteinExistence type="predicted"/>
<sequence length="224" mass="24966">MLLPKRLLLLATKREKGTIYLRASSRINYGLAGAVLMELASKDKVDIRKKKLIVVDSKPTGTAYLDYALKRITQAKSNKKAKYWVQKLGNNKLRKQVYRDLVDEDMVKDDSFHFLGIFPIRRYPIENVEAVDQLVRDVQKAVFTEEIAQVEENRTVLLLGLLNTCQLTSILFTSEDKKEAKKRIKAIMESNVLANSVSEAVQAVDSAVVTAVAATSAATSSSSS</sequence>
<evidence type="ECO:0000256" key="3">
    <source>
        <dbReference type="ARBA" id="ARBA00023121"/>
    </source>
</evidence>
<evidence type="ECO:0008006" key="7">
    <source>
        <dbReference type="Google" id="ProtNLM"/>
    </source>
</evidence>
<reference evidence="5 6" key="1">
    <citation type="submission" date="2023-07" db="EMBL/GenBank/DDBJ databases">
        <title>Genomic Encyclopedia of Type Strains, Phase IV (KMG-IV): sequencing the most valuable type-strain genomes for metagenomic binning, comparative biology and taxonomic classification.</title>
        <authorList>
            <person name="Goeker M."/>
        </authorList>
    </citation>
    <scope>NUCLEOTIDE SEQUENCE [LARGE SCALE GENOMIC DNA]</scope>
    <source>
        <strain evidence="5 6">DSM 15448</strain>
    </source>
</reference>
<gene>
    <name evidence="5" type="ORF">J2R98_001314</name>
</gene>
<keyword evidence="6" id="KW-1185">Reference proteome</keyword>
<keyword evidence="4" id="KW-0472">Membrane</keyword>
<dbReference type="PANTHER" id="PTHR12704:SF2">
    <property type="entry name" value="GOLGI PHOSPHOPROTEIN 3 HOMOLOG SAURON"/>
    <property type="match status" value="1"/>
</dbReference>
<accession>A0ABU0DT19</accession>
<evidence type="ECO:0000313" key="5">
    <source>
        <dbReference type="EMBL" id="MDQ0351500.1"/>
    </source>
</evidence>
<comment type="subcellular location">
    <subcellularLocation>
        <location evidence="1">Golgi apparatus membrane</location>
        <topology evidence="1">Peripheral membrane protein</topology>
        <orientation evidence="1">Cytoplasmic side</orientation>
    </subcellularLocation>
</comment>
<dbReference type="InterPro" id="IPR008628">
    <property type="entry name" value="GPP34-like"/>
</dbReference>
<comment type="caution">
    <text evidence="5">The sequence shown here is derived from an EMBL/GenBank/DDBJ whole genome shotgun (WGS) entry which is preliminary data.</text>
</comment>
<dbReference type="EMBL" id="JAUSUP010000002">
    <property type="protein sequence ID" value="MDQ0351500.1"/>
    <property type="molecule type" value="Genomic_DNA"/>
</dbReference>
<evidence type="ECO:0000256" key="2">
    <source>
        <dbReference type="ARBA" id="ARBA00023034"/>
    </source>
</evidence>
<keyword evidence="2" id="KW-0333">Golgi apparatus</keyword>
<keyword evidence="3" id="KW-0446">Lipid-binding</keyword>
<dbReference type="Proteomes" id="UP001236723">
    <property type="component" value="Unassembled WGS sequence"/>
</dbReference>